<proteinExistence type="predicted"/>
<organism evidence="1 2">
    <name type="scientific">Escherichia phage E26</name>
    <dbReference type="NCBI Taxonomy" id="2675201"/>
    <lineage>
        <taxon>Viruses</taxon>
        <taxon>Duplodnaviria</taxon>
        <taxon>Heunggongvirae</taxon>
        <taxon>Uroviricota</taxon>
        <taxon>Caudoviricetes</taxon>
        <taxon>Pantevenvirales</taxon>
        <taxon>Straboviridae</taxon>
        <taxon>Krischvirus</taxon>
        <taxon>Krischvirus gec3s</taxon>
    </lineage>
</organism>
<evidence type="ECO:0000313" key="2">
    <source>
        <dbReference type="Proteomes" id="UP000464208"/>
    </source>
</evidence>
<reference evidence="1 2" key="1">
    <citation type="submission" date="2019-11" db="EMBL/GenBank/DDBJ databases">
        <authorList>
            <person name="Wei B."/>
        </authorList>
    </citation>
    <scope>NUCLEOTIDE SEQUENCE [LARGE SCALE GENOMIC DNA]</scope>
</reference>
<name>A0A6B9LP00_9CAUD</name>
<sequence>MLGDDTRQREKYTMRDIEKIKREREEGIEHFKKVHGNHSNEVFVTIDVDAMKKLIQEHYKDRITMKQLKYYGLTE</sequence>
<protein>
    <submittedName>
        <fullName evidence="1">Uncharacterized protein</fullName>
    </submittedName>
</protein>
<dbReference type="EMBL" id="MN655998">
    <property type="protein sequence ID" value="QHB48625.1"/>
    <property type="molecule type" value="Genomic_DNA"/>
</dbReference>
<evidence type="ECO:0000313" key="1">
    <source>
        <dbReference type="EMBL" id="QHB48625.1"/>
    </source>
</evidence>
<dbReference type="Proteomes" id="UP000464208">
    <property type="component" value="Segment"/>
</dbReference>
<accession>A0A6B9LP00</accession>